<sequence>MALTFAAPSSLTGFRASPVLAPQRRIGGSLEDGQGSSLWHVGLALGASCALRAYGKGMGKGGYGGGGGGGGNFGGGYRSPADIQRMTDMKRAREAEQFFQFQRGLVQRGERPKGEDHWTMEERRLFKTEHVSKGIDFEKYDEIQVKTRGGNGKEQPINSFQEACEKYSLPDELTANIERCGYDIPTPVQKHSIPAVLEGTDVLVTAQTGSGKTAAFLVPIITAALQAGRKPVQEGAVCPTSVVLSPTRELCQQITNEAERLTFRSGARVAAVYGGADAIPQMRKFAAGVEAKCARLLVT</sequence>
<dbReference type="GO" id="GO:0003724">
    <property type="term" value="F:RNA helicase activity"/>
    <property type="evidence" value="ECO:0007669"/>
    <property type="project" value="InterPro"/>
</dbReference>
<dbReference type="SUPFAM" id="SSF52540">
    <property type="entry name" value="P-loop containing nucleoside triphosphate hydrolases"/>
    <property type="match status" value="1"/>
</dbReference>
<evidence type="ECO:0000256" key="3">
    <source>
        <dbReference type="ARBA" id="ARBA00022806"/>
    </source>
</evidence>
<dbReference type="InterPro" id="IPR011545">
    <property type="entry name" value="DEAD/DEAH_box_helicase_dom"/>
</dbReference>
<evidence type="ECO:0000313" key="8">
    <source>
        <dbReference type="EMBL" id="CAJ1372994.1"/>
    </source>
</evidence>
<evidence type="ECO:0000256" key="2">
    <source>
        <dbReference type="ARBA" id="ARBA00022801"/>
    </source>
</evidence>
<protein>
    <recommendedName>
        <fullName evidence="10">RNA helicase</fullName>
    </recommendedName>
</protein>
<dbReference type="Proteomes" id="UP001178507">
    <property type="component" value="Unassembled WGS sequence"/>
</dbReference>
<evidence type="ECO:0000256" key="4">
    <source>
        <dbReference type="ARBA" id="ARBA00022840"/>
    </source>
</evidence>
<evidence type="ECO:0000256" key="5">
    <source>
        <dbReference type="PROSITE-ProRule" id="PRU00552"/>
    </source>
</evidence>
<dbReference type="InterPro" id="IPR027417">
    <property type="entry name" value="P-loop_NTPase"/>
</dbReference>
<dbReference type="PANTHER" id="PTHR47958">
    <property type="entry name" value="ATP-DEPENDENT RNA HELICASE DBP3"/>
    <property type="match status" value="1"/>
</dbReference>
<dbReference type="InterPro" id="IPR014014">
    <property type="entry name" value="RNA_helicase_DEAD_Q_motif"/>
</dbReference>
<dbReference type="GO" id="GO:0016787">
    <property type="term" value="F:hydrolase activity"/>
    <property type="evidence" value="ECO:0007669"/>
    <property type="project" value="UniProtKB-KW"/>
</dbReference>
<evidence type="ECO:0008006" key="10">
    <source>
        <dbReference type="Google" id="ProtNLM"/>
    </source>
</evidence>
<proteinExistence type="predicted"/>
<accession>A0AA36HPL6</accession>
<keyword evidence="4" id="KW-0067">ATP-binding</keyword>
<reference evidence="8" key="1">
    <citation type="submission" date="2023-08" db="EMBL/GenBank/DDBJ databases">
        <authorList>
            <person name="Chen Y."/>
            <person name="Shah S."/>
            <person name="Dougan E. K."/>
            <person name="Thang M."/>
            <person name="Chan C."/>
        </authorList>
    </citation>
    <scope>NUCLEOTIDE SEQUENCE</scope>
</reference>
<dbReference type="GO" id="GO:0003676">
    <property type="term" value="F:nucleic acid binding"/>
    <property type="evidence" value="ECO:0007669"/>
    <property type="project" value="InterPro"/>
</dbReference>
<evidence type="ECO:0000259" key="7">
    <source>
        <dbReference type="PROSITE" id="PS51195"/>
    </source>
</evidence>
<keyword evidence="3" id="KW-0347">Helicase</keyword>
<dbReference type="PROSITE" id="PS51195">
    <property type="entry name" value="Q_MOTIF"/>
    <property type="match status" value="1"/>
</dbReference>
<keyword evidence="2" id="KW-0378">Hydrolase</keyword>
<gene>
    <name evidence="8" type="ORF">EVOR1521_LOCUS2952</name>
</gene>
<dbReference type="EMBL" id="CAUJNA010000169">
    <property type="protein sequence ID" value="CAJ1372994.1"/>
    <property type="molecule type" value="Genomic_DNA"/>
</dbReference>
<feature type="domain" description="Helicase ATP-binding" evidence="6">
    <location>
        <begin position="193"/>
        <end position="299"/>
    </location>
</feature>
<organism evidence="8 9">
    <name type="scientific">Effrenium voratum</name>
    <dbReference type="NCBI Taxonomy" id="2562239"/>
    <lineage>
        <taxon>Eukaryota</taxon>
        <taxon>Sar</taxon>
        <taxon>Alveolata</taxon>
        <taxon>Dinophyceae</taxon>
        <taxon>Suessiales</taxon>
        <taxon>Symbiodiniaceae</taxon>
        <taxon>Effrenium</taxon>
    </lineage>
</organism>
<dbReference type="PROSITE" id="PS51192">
    <property type="entry name" value="HELICASE_ATP_BIND_1"/>
    <property type="match status" value="1"/>
</dbReference>
<dbReference type="AlphaFoldDB" id="A0AA36HPL6"/>
<dbReference type="InterPro" id="IPR014001">
    <property type="entry name" value="Helicase_ATP-bd"/>
</dbReference>
<dbReference type="Pfam" id="PF00270">
    <property type="entry name" value="DEAD"/>
    <property type="match status" value="1"/>
</dbReference>
<feature type="short sequence motif" description="Q motif" evidence="5">
    <location>
        <begin position="162"/>
        <end position="190"/>
    </location>
</feature>
<evidence type="ECO:0000313" key="9">
    <source>
        <dbReference type="Proteomes" id="UP001178507"/>
    </source>
</evidence>
<comment type="caution">
    <text evidence="8">The sequence shown here is derived from an EMBL/GenBank/DDBJ whole genome shotgun (WGS) entry which is preliminary data.</text>
</comment>
<keyword evidence="1" id="KW-0547">Nucleotide-binding</keyword>
<evidence type="ECO:0000256" key="1">
    <source>
        <dbReference type="ARBA" id="ARBA00022741"/>
    </source>
</evidence>
<keyword evidence="9" id="KW-1185">Reference proteome</keyword>
<evidence type="ECO:0000259" key="6">
    <source>
        <dbReference type="PROSITE" id="PS51192"/>
    </source>
</evidence>
<dbReference type="Gene3D" id="3.40.50.300">
    <property type="entry name" value="P-loop containing nucleotide triphosphate hydrolases"/>
    <property type="match status" value="1"/>
</dbReference>
<name>A0AA36HPL6_9DINO</name>
<feature type="domain" description="DEAD-box RNA helicase Q" evidence="7">
    <location>
        <begin position="162"/>
        <end position="190"/>
    </location>
</feature>
<dbReference type="GO" id="GO:0005524">
    <property type="term" value="F:ATP binding"/>
    <property type="evidence" value="ECO:0007669"/>
    <property type="project" value="UniProtKB-KW"/>
</dbReference>